<evidence type="ECO:0000256" key="5">
    <source>
        <dbReference type="ARBA" id="ARBA00023136"/>
    </source>
</evidence>
<feature type="transmembrane region" description="Helical" evidence="6">
    <location>
        <begin position="233"/>
        <end position="257"/>
    </location>
</feature>
<feature type="transmembrane region" description="Helical" evidence="6">
    <location>
        <begin position="121"/>
        <end position="144"/>
    </location>
</feature>
<dbReference type="InterPro" id="IPR044991">
    <property type="entry name" value="TET_plant"/>
</dbReference>
<comment type="subcellular location">
    <subcellularLocation>
        <location evidence="1">Membrane</location>
    </subcellularLocation>
</comment>
<comment type="similarity">
    <text evidence="2">Belongs to the tetraspanin (TM4SF) family.</text>
</comment>
<evidence type="ECO:0000256" key="4">
    <source>
        <dbReference type="ARBA" id="ARBA00022989"/>
    </source>
</evidence>
<dbReference type="EMBL" id="JBFOLJ010000010">
    <property type="protein sequence ID" value="KAL2502359.1"/>
    <property type="molecule type" value="Genomic_DNA"/>
</dbReference>
<evidence type="ECO:0000256" key="1">
    <source>
        <dbReference type="ARBA" id="ARBA00004370"/>
    </source>
</evidence>
<accession>A0ABD1SRF0</accession>
<evidence type="ECO:0000256" key="2">
    <source>
        <dbReference type="ARBA" id="ARBA00006840"/>
    </source>
</evidence>
<gene>
    <name evidence="7" type="ORF">Fot_36207</name>
    <name evidence="8" type="ORF">Fot_36247</name>
</gene>
<evidence type="ECO:0000313" key="7">
    <source>
        <dbReference type="EMBL" id="KAL2502359.1"/>
    </source>
</evidence>
<evidence type="ECO:0000256" key="3">
    <source>
        <dbReference type="ARBA" id="ARBA00022692"/>
    </source>
</evidence>
<dbReference type="Proteomes" id="UP001604277">
    <property type="component" value="Unassembled WGS sequence"/>
</dbReference>
<name>A0ABD1SRF0_9LAMI</name>
<feature type="transmembrane region" description="Helical" evidence="6">
    <location>
        <begin position="56"/>
        <end position="81"/>
    </location>
</feature>
<evidence type="ECO:0000313" key="8">
    <source>
        <dbReference type="EMBL" id="KAL2502399.1"/>
    </source>
</evidence>
<sequence>MAAVENTTNNPPPEAVALTVIEEKPETKEEIPDNPPASEPKKVIMRGVKALKSKKIVLPVALITFLLSIPVLFSAIWLLYIRQYDCEGLLKNLPRLQIGIGIGMLLIFFLSNAVVYTRTKFPVPGLIFIMMLMIVTLVMGLGIIGDFKMESRRIVASPRWFELKSGCCTPPTICEMEFVNATYWRRGNIEIDSTIPYDRDCDIWQNDESMLCYDCNACKDGFVRTLEAKWLKLGTFLSVMSLLLMISHLLLFVATMWEQYGG</sequence>
<reference evidence="9" key="2">
    <citation type="submission" date="2024-07" db="EMBL/GenBank/DDBJ databases">
        <title>Two chromosome-level genome assemblies of Korean endemic species Abeliophyllum distichum and Forsythia ovata (Oleaceae).</title>
        <authorList>
            <person name="Jang H."/>
        </authorList>
    </citation>
    <scope>NUCLEOTIDE SEQUENCE [LARGE SCALE GENOMIC DNA]</scope>
</reference>
<keyword evidence="5 6" id="KW-0472">Membrane</keyword>
<dbReference type="PANTHER" id="PTHR32191">
    <property type="entry name" value="TETRASPANIN-8-RELATED"/>
    <property type="match status" value="1"/>
</dbReference>
<dbReference type="AlphaFoldDB" id="A0ABD1SRF0"/>
<keyword evidence="3 6" id="KW-0812">Transmembrane</keyword>
<protein>
    <submittedName>
        <fullName evidence="7">Tetraspanin-15</fullName>
    </submittedName>
</protein>
<comment type="caution">
    <text evidence="7">The sequence shown here is derived from an EMBL/GenBank/DDBJ whole genome shotgun (WGS) entry which is preliminary data.</text>
</comment>
<keyword evidence="9" id="KW-1185">Reference proteome</keyword>
<keyword evidence="4 6" id="KW-1133">Transmembrane helix</keyword>
<evidence type="ECO:0000313" key="9">
    <source>
        <dbReference type="Proteomes" id="UP001604277"/>
    </source>
</evidence>
<organism evidence="7 9">
    <name type="scientific">Forsythia ovata</name>
    <dbReference type="NCBI Taxonomy" id="205694"/>
    <lineage>
        <taxon>Eukaryota</taxon>
        <taxon>Viridiplantae</taxon>
        <taxon>Streptophyta</taxon>
        <taxon>Embryophyta</taxon>
        <taxon>Tracheophyta</taxon>
        <taxon>Spermatophyta</taxon>
        <taxon>Magnoliopsida</taxon>
        <taxon>eudicotyledons</taxon>
        <taxon>Gunneridae</taxon>
        <taxon>Pentapetalae</taxon>
        <taxon>asterids</taxon>
        <taxon>lamiids</taxon>
        <taxon>Lamiales</taxon>
        <taxon>Oleaceae</taxon>
        <taxon>Forsythieae</taxon>
        <taxon>Forsythia</taxon>
    </lineage>
</organism>
<dbReference type="GO" id="GO:0016020">
    <property type="term" value="C:membrane"/>
    <property type="evidence" value="ECO:0007669"/>
    <property type="project" value="UniProtKB-SubCell"/>
</dbReference>
<dbReference type="EMBL" id="JBFOLJ010000010">
    <property type="protein sequence ID" value="KAL2502399.1"/>
    <property type="molecule type" value="Genomic_DNA"/>
</dbReference>
<evidence type="ECO:0000256" key="6">
    <source>
        <dbReference type="SAM" id="Phobius"/>
    </source>
</evidence>
<reference evidence="7" key="1">
    <citation type="submission" date="2024-07" db="EMBL/GenBank/DDBJ databases">
        <title>Two chromosome-level genome assemblies of Korean endemic species Abeliophyllum distichum and Forsythia ovata (Oleaceae).</title>
        <authorList>
            <person name="Mun J.H."/>
        </authorList>
    </citation>
    <scope>NUCLEOTIDE SEQUENCE</scope>
    <source>
        <strain evidence="7">KNKB202402200001</strain>
        <tissue evidence="7">Leaf</tissue>
    </source>
</reference>
<proteinExistence type="inferred from homology"/>
<feature type="transmembrane region" description="Helical" evidence="6">
    <location>
        <begin position="93"/>
        <end position="115"/>
    </location>
</feature>